<keyword evidence="1" id="KW-1133">Transmembrane helix</keyword>
<evidence type="ECO:0000313" key="3">
    <source>
        <dbReference type="Proteomes" id="UP000182126"/>
    </source>
</evidence>
<protein>
    <submittedName>
        <fullName evidence="2">Uncharacterized protein</fullName>
    </submittedName>
</protein>
<organism evidence="2 3">
    <name type="scientific">Microbacterium paraoxydans</name>
    <dbReference type="NCBI Taxonomy" id="199592"/>
    <lineage>
        <taxon>Bacteria</taxon>
        <taxon>Bacillati</taxon>
        <taxon>Actinomycetota</taxon>
        <taxon>Actinomycetes</taxon>
        <taxon>Micrococcales</taxon>
        <taxon>Microbacteriaceae</taxon>
        <taxon>Microbacterium</taxon>
    </lineage>
</organism>
<name>A0A1H1TKZ3_9MICO</name>
<dbReference type="AlphaFoldDB" id="A0A1H1TKZ3"/>
<gene>
    <name evidence="2" type="ORF">SAMN04489809_2238</name>
</gene>
<keyword evidence="1" id="KW-0812">Transmembrane</keyword>
<dbReference type="GeneID" id="36301365"/>
<accession>A0A1H1TKZ3</accession>
<evidence type="ECO:0000256" key="1">
    <source>
        <dbReference type="SAM" id="Phobius"/>
    </source>
</evidence>
<feature type="transmembrane region" description="Helical" evidence="1">
    <location>
        <begin position="62"/>
        <end position="81"/>
    </location>
</feature>
<dbReference type="Proteomes" id="UP000182126">
    <property type="component" value="Chromosome I"/>
</dbReference>
<feature type="transmembrane region" description="Helical" evidence="1">
    <location>
        <begin position="36"/>
        <end position="56"/>
    </location>
</feature>
<proteinExistence type="predicted"/>
<sequence length="127" mass="13249">MVLEIGGELAVYLVVGALGSSIGISSGMTLPRGLGVVVAIVNVIIVGGVVAVGFLFGSEVPWIGPLFVFAALVMRVVTGAMELARLPALSEEPFVHRAVLVFSPRRVRIPENANARDPEEALTPESA</sequence>
<dbReference type="EMBL" id="LT629770">
    <property type="protein sequence ID" value="SDS60868.1"/>
    <property type="molecule type" value="Genomic_DNA"/>
</dbReference>
<keyword evidence="1" id="KW-0472">Membrane</keyword>
<evidence type="ECO:0000313" key="2">
    <source>
        <dbReference type="EMBL" id="SDS60868.1"/>
    </source>
</evidence>
<dbReference type="RefSeq" id="WP_157547049.1">
    <property type="nucleotide sequence ID" value="NZ_LT629770.1"/>
</dbReference>
<reference evidence="2 3" key="1">
    <citation type="submission" date="2016-10" db="EMBL/GenBank/DDBJ databases">
        <authorList>
            <person name="de Groot N.N."/>
        </authorList>
    </citation>
    <scope>NUCLEOTIDE SEQUENCE [LARGE SCALE GENOMIC DNA]</scope>
    <source>
        <strain evidence="2 3">DSM 15019</strain>
    </source>
</reference>
<feature type="transmembrane region" description="Helical" evidence="1">
    <location>
        <begin position="6"/>
        <end position="24"/>
    </location>
</feature>